<dbReference type="InterPro" id="IPR003594">
    <property type="entry name" value="HATPase_dom"/>
</dbReference>
<dbReference type="EMBL" id="LXMD01000022">
    <property type="protein sequence ID" value="OCG74380.1"/>
    <property type="molecule type" value="Genomic_DNA"/>
</dbReference>
<accession>A0A1B9NCQ4</accession>
<dbReference type="SUPFAM" id="SSF55874">
    <property type="entry name" value="ATPase domain of HSP90 chaperone/DNA topoisomerase II/histidine kinase"/>
    <property type="match status" value="1"/>
</dbReference>
<evidence type="ECO:0000259" key="1">
    <source>
        <dbReference type="Pfam" id="PF00376"/>
    </source>
</evidence>
<dbReference type="Pfam" id="PF13581">
    <property type="entry name" value="HATPase_c_2"/>
    <property type="match status" value="1"/>
</dbReference>
<evidence type="ECO:0008006" key="6">
    <source>
        <dbReference type="Google" id="ProtNLM"/>
    </source>
</evidence>
<dbReference type="STRING" id="904291.A7J15_06000"/>
<organism evidence="4 5">
    <name type="scientific">Microbacterium sediminis</name>
    <dbReference type="NCBI Taxonomy" id="904291"/>
    <lineage>
        <taxon>Bacteria</taxon>
        <taxon>Bacillati</taxon>
        <taxon>Actinomycetota</taxon>
        <taxon>Actinomycetes</taxon>
        <taxon>Micrococcales</taxon>
        <taxon>Microbacteriaceae</taxon>
        <taxon>Microbacterium</taxon>
    </lineage>
</organism>
<dbReference type="InterPro" id="IPR036890">
    <property type="entry name" value="HATPase_C_sf"/>
</dbReference>
<sequence length="342" mass="37090">MGSSSSRVGIGAAADILGVSTSTVRELANRGILTSTTTPGGHRRFDPVRLRAEWDAYTDARATPSAEWTQTHRLAGLEEDEVWRSLRTWLDDRLDPLPDSARTILAYAVTETVNNAIDHSRGSEVTVSCELDDRNIRVTVQDDGVGVFETIREGFALPSVLDSLVELTKGKRTTAPSRHAGEGLFFTSKAVDLFDLSANGLRFIVDNRIDDIATGSSHATGTVVRLALDADTARGLADVFAAYTDEDLAFVRTTPVVRLTPAEGEFISRSEAKRFAAGLEKFTEVTLDFTGLGLIGQGFADELFRVWHREHPEVTLHVSGASPAVAMMIGRVDPSFLDGRNG</sequence>
<dbReference type="Gene3D" id="1.10.1660.10">
    <property type="match status" value="1"/>
</dbReference>
<evidence type="ECO:0000313" key="5">
    <source>
        <dbReference type="Proteomes" id="UP000093355"/>
    </source>
</evidence>
<dbReference type="InterPro" id="IPR025474">
    <property type="entry name" value="DUF4325"/>
</dbReference>
<evidence type="ECO:0000259" key="3">
    <source>
        <dbReference type="Pfam" id="PF14213"/>
    </source>
</evidence>
<keyword evidence="5" id="KW-1185">Reference proteome</keyword>
<dbReference type="InterPro" id="IPR009061">
    <property type="entry name" value="DNA-bd_dom_put_sf"/>
</dbReference>
<comment type="caution">
    <text evidence="4">The sequence shown here is derived from an EMBL/GenBank/DDBJ whole genome shotgun (WGS) entry which is preliminary data.</text>
</comment>
<evidence type="ECO:0000313" key="4">
    <source>
        <dbReference type="EMBL" id="OCG74380.1"/>
    </source>
</evidence>
<evidence type="ECO:0000259" key="2">
    <source>
        <dbReference type="Pfam" id="PF13581"/>
    </source>
</evidence>
<gene>
    <name evidence="4" type="ORF">A7J15_06000</name>
</gene>
<proteinExistence type="predicted"/>
<dbReference type="InterPro" id="IPR000551">
    <property type="entry name" value="MerR-type_HTH_dom"/>
</dbReference>
<protein>
    <recommendedName>
        <fullName evidence="6">DUF4325 domain-containing protein</fullName>
    </recommendedName>
</protein>
<dbReference type="Proteomes" id="UP000093355">
    <property type="component" value="Unassembled WGS sequence"/>
</dbReference>
<feature type="domain" description="DUF4325" evidence="3">
    <location>
        <begin position="271"/>
        <end position="325"/>
    </location>
</feature>
<dbReference type="Pfam" id="PF14213">
    <property type="entry name" value="DUF4325"/>
    <property type="match status" value="1"/>
</dbReference>
<reference evidence="4 5" key="1">
    <citation type="submission" date="2016-05" db="EMBL/GenBank/DDBJ databases">
        <authorList>
            <person name="Lavstsen T."/>
            <person name="Jespersen J.S."/>
        </authorList>
    </citation>
    <scope>NUCLEOTIDE SEQUENCE [LARGE SCALE GENOMIC DNA]</scope>
    <source>
        <strain evidence="4 5">YLB-01</strain>
    </source>
</reference>
<feature type="domain" description="HTH merR-type" evidence="1">
    <location>
        <begin position="10"/>
        <end position="45"/>
    </location>
</feature>
<dbReference type="SUPFAM" id="SSF46955">
    <property type="entry name" value="Putative DNA-binding domain"/>
    <property type="match status" value="1"/>
</dbReference>
<dbReference type="AlphaFoldDB" id="A0A1B9NCQ4"/>
<name>A0A1B9NCQ4_9MICO</name>
<feature type="domain" description="Histidine kinase/HSP90-like ATPase" evidence="2">
    <location>
        <begin position="84"/>
        <end position="197"/>
    </location>
</feature>
<dbReference type="Gene3D" id="3.30.565.10">
    <property type="entry name" value="Histidine kinase-like ATPase, C-terminal domain"/>
    <property type="match status" value="1"/>
</dbReference>
<dbReference type="GO" id="GO:0003677">
    <property type="term" value="F:DNA binding"/>
    <property type="evidence" value="ECO:0007669"/>
    <property type="project" value="InterPro"/>
</dbReference>
<dbReference type="RefSeq" id="WP_067025916.1">
    <property type="nucleotide sequence ID" value="NZ_CP038256.1"/>
</dbReference>
<dbReference type="GO" id="GO:0006355">
    <property type="term" value="P:regulation of DNA-templated transcription"/>
    <property type="evidence" value="ECO:0007669"/>
    <property type="project" value="InterPro"/>
</dbReference>
<dbReference type="Pfam" id="PF00376">
    <property type="entry name" value="MerR"/>
    <property type="match status" value="1"/>
</dbReference>